<dbReference type="InterPro" id="IPR000073">
    <property type="entry name" value="AB_hydrolase_1"/>
</dbReference>
<proteinExistence type="predicted"/>
<protein>
    <submittedName>
        <fullName evidence="2">Alpha/beta hydrolase fold protein</fullName>
    </submittedName>
</protein>
<keyword evidence="2" id="KW-0378">Hydrolase</keyword>
<gene>
    <name evidence="2" type="ORF">MCBB_2146</name>
</gene>
<dbReference type="Pfam" id="PF12697">
    <property type="entry name" value="Abhydrolase_6"/>
    <property type="match status" value="1"/>
</dbReference>
<dbReference type="AlphaFoldDB" id="A0A1D3L560"/>
<evidence type="ECO:0000259" key="1">
    <source>
        <dbReference type="Pfam" id="PF12697"/>
    </source>
</evidence>
<keyword evidence="3" id="KW-1185">Reference proteome</keyword>
<dbReference type="GO" id="GO:0016787">
    <property type="term" value="F:hydrolase activity"/>
    <property type="evidence" value="ECO:0007669"/>
    <property type="project" value="UniProtKB-KW"/>
</dbReference>
<dbReference type="RefSeq" id="WP_231916362.1">
    <property type="nucleotide sequence ID" value="NZ_LT607756.1"/>
</dbReference>
<dbReference type="SUPFAM" id="SSF53474">
    <property type="entry name" value="alpha/beta-Hydrolases"/>
    <property type="match status" value="1"/>
</dbReference>
<dbReference type="PATRIC" id="fig|129848.4.peg.2193"/>
<accession>A0A1D3L560</accession>
<organism evidence="2 3">
    <name type="scientific">Methanobacterium congolense</name>
    <dbReference type="NCBI Taxonomy" id="118062"/>
    <lineage>
        <taxon>Archaea</taxon>
        <taxon>Methanobacteriati</taxon>
        <taxon>Methanobacteriota</taxon>
        <taxon>Methanomada group</taxon>
        <taxon>Methanobacteria</taxon>
        <taxon>Methanobacteriales</taxon>
        <taxon>Methanobacteriaceae</taxon>
        <taxon>Methanobacterium</taxon>
    </lineage>
</organism>
<dbReference type="InterPro" id="IPR050266">
    <property type="entry name" value="AB_hydrolase_sf"/>
</dbReference>
<dbReference type="KEGG" id="mcub:MCBB_2146"/>
<dbReference type="Proteomes" id="UP000094707">
    <property type="component" value="Chromosome I"/>
</dbReference>
<dbReference type="PANTHER" id="PTHR43798">
    <property type="entry name" value="MONOACYLGLYCEROL LIPASE"/>
    <property type="match status" value="1"/>
</dbReference>
<sequence>MIMNLYVEESGQENAETILFLHGGGMAGWMWKEQVEVFKDYHLIIPDLPEHGKSIDIKPFTIEGAADRIIDLIKTRAKGGKANLVGISLGAQIILQILSKAPEVSDHAMISGTLVHSIPHTETFLKLLDYLIKVYQPVKDTDFFIKANMRTYNIPKNLFNEFKESTYLIKPASLDRILHENMLFQMPTGLNHADVPVLVMDGGKEYKVIKESAQDLLEVLPNATGITAPKLGHVWNIENPDLFNRVLRSWIMDENLPEEVSFIK</sequence>
<dbReference type="STRING" id="118062.MCBB_2146"/>
<evidence type="ECO:0000313" key="2">
    <source>
        <dbReference type="EMBL" id="SCG86688.1"/>
    </source>
</evidence>
<evidence type="ECO:0000313" key="3">
    <source>
        <dbReference type="Proteomes" id="UP000094707"/>
    </source>
</evidence>
<name>A0A1D3L560_9EURY</name>
<dbReference type="InterPro" id="IPR029058">
    <property type="entry name" value="AB_hydrolase_fold"/>
</dbReference>
<reference evidence="2 3" key="1">
    <citation type="submission" date="2016-08" db="EMBL/GenBank/DDBJ databases">
        <authorList>
            <person name="Seilhamer J.J."/>
        </authorList>
    </citation>
    <scope>NUCLEOTIDE SEQUENCE [LARGE SCALE GENOMIC DNA]</scope>
    <source>
        <strain evidence="2">Buetzberg</strain>
    </source>
</reference>
<dbReference type="EMBL" id="LT607756">
    <property type="protein sequence ID" value="SCG86688.1"/>
    <property type="molecule type" value="Genomic_DNA"/>
</dbReference>
<feature type="domain" description="AB hydrolase-1" evidence="1">
    <location>
        <begin position="18"/>
        <end position="245"/>
    </location>
</feature>
<dbReference type="Gene3D" id="3.40.50.1820">
    <property type="entry name" value="alpha/beta hydrolase"/>
    <property type="match status" value="1"/>
</dbReference>
<dbReference type="GeneID" id="30412982"/>